<reference evidence="11" key="1">
    <citation type="journal article" date="2019" name="Int. J. Syst. Evol. Microbiol.">
        <title>The Global Catalogue of Microorganisms (GCM) 10K type strain sequencing project: providing services to taxonomists for standard genome sequencing and annotation.</title>
        <authorList>
            <consortium name="The Broad Institute Genomics Platform"/>
            <consortium name="The Broad Institute Genome Sequencing Center for Infectious Disease"/>
            <person name="Wu L."/>
            <person name="Ma J."/>
        </authorList>
    </citation>
    <scope>NUCLEOTIDE SEQUENCE [LARGE SCALE GENOMIC DNA]</scope>
    <source>
        <strain evidence="11">CGMCC 1.10130</strain>
    </source>
</reference>
<dbReference type="AlphaFoldDB" id="A0A8J2XR01"/>
<organism evidence="10 11">
    <name type="scientific">Neiella marina</name>
    <dbReference type="NCBI Taxonomy" id="508461"/>
    <lineage>
        <taxon>Bacteria</taxon>
        <taxon>Pseudomonadati</taxon>
        <taxon>Pseudomonadota</taxon>
        <taxon>Gammaproteobacteria</taxon>
        <taxon>Alteromonadales</taxon>
        <taxon>Echinimonadaceae</taxon>
        <taxon>Neiella</taxon>
    </lineage>
</organism>
<comment type="subcellular location">
    <subcellularLocation>
        <location evidence="1 9">Cytoplasm</location>
    </subcellularLocation>
</comment>
<dbReference type="InterPro" id="IPR003697">
    <property type="entry name" value="Maf-like"/>
</dbReference>
<protein>
    <recommendedName>
        <fullName evidence="8 9">7-methyl-GTP pyrophosphatase</fullName>
        <shortName evidence="9">m(7)GTP pyrophosphatase</shortName>
        <ecNumber evidence="9">3.6.1.-</ecNumber>
    </recommendedName>
</protein>
<dbReference type="SUPFAM" id="SSF52972">
    <property type="entry name" value="ITPase-like"/>
    <property type="match status" value="1"/>
</dbReference>
<feature type="site" description="Important for substrate specificity" evidence="9">
    <location>
        <position position="155"/>
    </location>
</feature>
<dbReference type="GO" id="GO:0005737">
    <property type="term" value="C:cytoplasm"/>
    <property type="evidence" value="ECO:0007669"/>
    <property type="project" value="UniProtKB-SubCell"/>
</dbReference>
<keyword evidence="2 9" id="KW-0963">Cytoplasm</keyword>
<dbReference type="OrthoDB" id="9813694at2"/>
<dbReference type="Gene3D" id="3.90.950.10">
    <property type="match status" value="1"/>
</dbReference>
<name>A0A8J2XR01_9GAMM</name>
<evidence type="ECO:0000313" key="10">
    <source>
        <dbReference type="EMBL" id="GGA86990.1"/>
    </source>
</evidence>
<dbReference type="Pfam" id="PF02545">
    <property type="entry name" value="Maf"/>
    <property type="match status" value="1"/>
</dbReference>
<dbReference type="PANTHER" id="PTHR43213">
    <property type="entry name" value="BIFUNCTIONAL DTTP/UTP PYROPHOSPHATASE/METHYLTRANSFERASE PROTEIN-RELATED"/>
    <property type="match status" value="1"/>
</dbReference>
<sequence>MTRPIILGSTSPFRKTILEKLAIPFVCCAPDIDESAQDNELPKDLVERLAIEKAQAVATNYQHGLVIGSDQLAVVDGMVLGKPHSHEKAVAQLQNSSGKVVTFYTGLCLLDVESGDYQSLVEPFEVHFRALTDAEIEHYLKLETPYKCAGSFKSEAAGISLFKKLVGDDPNTLMGMPLIRLIELLRNQGVDVLALANDYNREG</sequence>
<dbReference type="Proteomes" id="UP000619743">
    <property type="component" value="Unassembled WGS sequence"/>
</dbReference>
<evidence type="ECO:0000256" key="8">
    <source>
        <dbReference type="ARBA" id="ARBA00068163"/>
    </source>
</evidence>
<evidence type="ECO:0000256" key="1">
    <source>
        <dbReference type="ARBA" id="ARBA00004496"/>
    </source>
</evidence>
<dbReference type="PIRSF" id="PIRSF006305">
    <property type="entry name" value="Maf"/>
    <property type="match status" value="1"/>
</dbReference>
<evidence type="ECO:0000313" key="11">
    <source>
        <dbReference type="Proteomes" id="UP000619743"/>
    </source>
</evidence>
<feature type="active site" description="Proton acceptor" evidence="9">
    <location>
        <position position="70"/>
    </location>
</feature>
<dbReference type="NCBIfam" id="TIGR00172">
    <property type="entry name" value="maf"/>
    <property type="match status" value="1"/>
</dbReference>
<evidence type="ECO:0000256" key="6">
    <source>
        <dbReference type="ARBA" id="ARBA00053369"/>
    </source>
</evidence>
<keyword evidence="3 9" id="KW-0378">Hydrolase</keyword>
<dbReference type="InterPro" id="IPR029001">
    <property type="entry name" value="ITPase-like_fam"/>
</dbReference>
<dbReference type="FunFam" id="3.90.950.10:FF:000005">
    <property type="entry name" value="7-methyl-GTP pyrophosphatase"/>
    <property type="match status" value="1"/>
</dbReference>
<gene>
    <name evidence="10" type="primary">maf-2</name>
    <name evidence="10" type="ORF">GCM10011369_31310</name>
</gene>
<dbReference type="HAMAP" id="MF_00528">
    <property type="entry name" value="Maf"/>
    <property type="match status" value="1"/>
</dbReference>
<evidence type="ECO:0000256" key="5">
    <source>
        <dbReference type="ARBA" id="ARBA00050213"/>
    </source>
</evidence>
<comment type="cofactor">
    <cofactor evidence="9">
        <name>a divalent metal cation</name>
        <dbReference type="ChEBI" id="CHEBI:60240"/>
    </cofactor>
</comment>
<comment type="similarity">
    <text evidence="7 9">Belongs to the Maf family. YceF subfamily.</text>
</comment>
<dbReference type="GO" id="GO:0047429">
    <property type="term" value="F:nucleoside triphosphate diphosphatase activity"/>
    <property type="evidence" value="ECO:0007669"/>
    <property type="project" value="InterPro"/>
</dbReference>
<comment type="caution">
    <text evidence="10">The sequence shown here is derived from an EMBL/GenBank/DDBJ whole genome shotgun (WGS) entry which is preliminary data.</text>
</comment>
<evidence type="ECO:0000256" key="4">
    <source>
        <dbReference type="ARBA" id="ARBA00023080"/>
    </source>
</evidence>
<comment type="catalytic activity">
    <reaction evidence="5 9">
        <text>N(7)-methyl-GTP + H2O = N(7)-methyl-GMP + diphosphate + H(+)</text>
        <dbReference type="Rhea" id="RHEA:58744"/>
        <dbReference type="ChEBI" id="CHEBI:15377"/>
        <dbReference type="ChEBI" id="CHEBI:15378"/>
        <dbReference type="ChEBI" id="CHEBI:33019"/>
        <dbReference type="ChEBI" id="CHEBI:58285"/>
        <dbReference type="ChEBI" id="CHEBI:87133"/>
    </reaction>
</comment>
<feature type="site" description="Important for substrate specificity" evidence="9">
    <location>
        <position position="13"/>
    </location>
</feature>
<dbReference type="CDD" id="cd00555">
    <property type="entry name" value="Maf"/>
    <property type="match status" value="1"/>
</dbReference>
<evidence type="ECO:0000256" key="3">
    <source>
        <dbReference type="ARBA" id="ARBA00022801"/>
    </source>
</evidence>
<dbReference type="EC" id="3.6.1.-" evidence="9"/>
<evidence type="ECO:0000256" key="2">
    <source>
        <dbReference type="ARBA" id="ARBA00022490"/>
    </source>
</evidence>
<dbReference type="RefSeq" id="WP_087507185.1">
    <property type="nucleotide sequence ID" value="NZ_BMDX01000021.1"/>
</dbReference>
<comment type="caution">
    <text evidence="9">Lacks conserved residue(s) required for the propagation of feature annotation.</text>
</comment>
<evidence type="ECO:0000256" key="7">
    <source>
        <dbReference type="ARBA" id="ARBA00060749"/>
    </source>
</evidence>
<keyword evidence="4 9" id="KW-0546">Nucleotide metabolism</keyword>
<comment type="function">
    <text evidence="6 9">Nucleoside triphosphate pyrophosphatase that hydrolyzes 7-methyl-GTP (m(7)GTP). May have a dual role in cell division arrest and in preventing the incorporation of modified nucleotides into cellular nucleic acids.</text>
</comment>
<accession>A0A8J2XR01</accession>
<keyword evidence="11" id="KW-1185">Reference proteome</keyword>
<proteinExistence type="inferred from homology"/>
<dbReference type="PANTHER" id="PTHR43213:SF10">
    <property type="entry name" value="7-METHYL-GTP PYROPHOSPHATASE"/>
    <property type="match status" value="1"/>
</dbReference>
<dbReference type="EMBL" id="BMDX01000021">
    <property type="protein sequence ID" value="GGA86990.1"/>
    <property type="molecule type" value="Genomic_DNA"/>
</dbReference>
<feature type="site" description="Important for substrate specificity" evidence="9">
    <location>
        <position position="71"/>
    </location>
</feature>
<evidence type="ECO:0000256" key="9">
    <source>
        <dbReference type="HAMAP-Rule" id="MF_00528"/>
    </source>
</evidence>
<dbReference type="GO" id="GO:0009117">
    <property type="term" value="P:nucleotide metabolic process"/>
    <property type="evidence" value="ECO:0007669"/>
    <property type="project" value="UniProtKB-KW"/>
</dbReference>